<dbReference type="SMART" id="SM00316">
    <property type="entry name" value="S1"/>
    <property type="match status" value="1"/>
</dbReference>
<dbReference type="AlphaFoldDB" id="A0A1G1Z214"/>
<feature type="domain" description="S1 motif" evidence="11">
    <location>
        <begin position="521"/>
        <end position="588"/>
    </location>
</feature>
<keyword evidence="8 10" id="KW-0694">RNA-binding</keyword>
<dbReference type="InterPro" id="IPR012162">
    <property type="entry name" value="PNPase"/>
</dbReference>
<dbReference type="GO" id="GO:0005829">
    <property type="term" value="C:cytosol"/>
    <property type="evidence" value="ECO:0007669"/>
    <property type="project" value="TreeGrafter"/>
</dbReference>
<dbReference type="Proteomes" id="UP000178515">
    <property type="component" value="Unassembled WGS sequence"/>
</dbReference>
<dbReference type="GO" id="GO:0046872">
    <property type="term" value="F:metal ion binding"/>
    <property type="evidence" value="ECO:0007669"/>
    <property type="project" value="UniProtKB-KW"/>
</dbReference>
<proteinExistence type="inferred from homology"/>
<dbReference type="SMART" id="SM00322">
    <property type="entry name" value="KH"/>
    <property type="match status" value="1"/>
</dbReference>
<dbReference type="InterPro" id="IPR003029">
    <property type="entry name" value="S1_domain"/>
</dbReference>
<dbReference type="SUPFAM" id="SSF54211">
    <property type="entry name" value="Ribosomal protein S5 domain 2-like"/>
    <property type="match status" value="2"/>
</dbReference>
<dbReference type="InterPro" id="IPR001247">
    <property type="entry name" value="ExoRNase_PH_dom1"/>
</dbReference>
<dbReference type="CDD" id="cd11364">
    <property type="entry name" value="RNase_PH_PNPase_2"/>
    <property type="match status" value="1"/>
</dbReference>
<comment type="caution">
    <text evidence="12">The sequence shown here is derived from an EMBL/GenBank/DDBJ whole genome shotgun (WGS) entry which is preliminary data.</text>
</comment>
<dbReference type="InterPro" id="IPR027408">
    <property type="entry name" value="PNPase/RNase_PH_dom_sf"/>
</dbReference>
<organism evidence="12 13">
    <name type="scientific">Candidatus Colwellbacteria bacterium RIFCSPHIGHO2_12_FULL_44_17</name>
    <dbReference type="NCBI Taxonomy" id="1797689"/>
    <lineage>
        <taxon>Bacteria</taxon>
        <taxon>Candidatus Colwelliibacteriota</taxon>
    </lineage>
</organism>
<dbReference type="FunFam" id="3.30.230.70:FF:000002">
    <property type="entry name" value="Polyribonucleotide nucleotidyltransferase"/>
    <property type="match status" value="1"/>
</dbReference>
<dbReference type="FunFam" id="3.30.1370.10:FF:000001">
    <property type="entry name" value="Polyribonucleotide nucleotidyltransferase"/>
    <property type="match status" value="1"/>
</dbReference>
<dbReference type="Pfam" id="PF00013">
    <property type="entry name" value="KH_1"/>
    <property type="match status" value="1"/>
</dbReference>
<keyword evidence="6" id="KW-0479">Metal-binding</keyword>
<keyword evidence="4 12" id="KW-0808">Transferase</keyword>
<evidence type="ECO:0000256" key="6">
    <source>
        <dbReference type="ARBA" id="ARBA00022723"/>
    </source>
</evidence>
<evidence type="ECO:0000256" key="8">
    <source>
        <dbReference type="ARBA" id="ARBA00022884"/>
    </source>
</evidence>
<evidence type="ECO:0000313" key="13">
    <source>
        <dbReference type="Proteomes" id="UP000178515"/>
    </source>
</evidence>
<dbReference type="SUPFAM" id="SSF54791">
    <property type="entry name" value="Eukaryotic type KH-domain (KH-domain type I)"/>
    <property type="match status" value="1"/>
</dbReference>
<feature type="non-terminal residue" evidence="12">
    <location>
        <position position="1"/>
    </location>
</feature>
<evidence type="ECO:0000256" key="2">
    <source>
        <dbReference type="ARBA" id="ARBA00012416"/>
    </source>
</evidence>
<reference evidence="12 13" key="1">
    <citation type="journal article" date="2016" name="Nat. Commun.">
        <title>Thousands of microbial genomes shed light on interconnected biogeochemical processes in an aquifer system.</title>
        <authorList>
            <person name="Anantharaman K."/>
            <person name="Brown C.T."/>
            <person name="Hug L.A."/>
            <person name="Sharon I."/>
            <person name="Castelle C.J."/>
            <person name="Probst A.J."/>
            <person name="Thomas B.C."/>
            <person name="Singh A."/>
            <person name="Wilkins M.J."/>
            <person name="Karaoz U."/>
            <person name="Brodie E.L."/>
            <person name="Williams K.H."/>
            <person name="Hubbard S.S."/>
            <person name="Banfield J.F."/>
        </authorList>
    </citation>
    <scope>NUCLEOTIDE SEQUENCE [LARGE SCALE GENOMIC DNA]</scope>
</reference>
<dbReference type="PANTHER" id="PTHR11252">
    <property type="entry name" value="POLYRIBONUCLEOTIDE NUCLEOTIDYLTRANSFERASE"/>
    <property type="match status" value="1"/>
</dbReference>
<sequence length="599" mass="64781">DIQIVVTILSIDEENDPDLVSLITASAALLISDIPWNGPVAGVRVAKIGDEFVLNPLQSQLKTDNGVLYSFETFVAGVEDRINMIELSGDEAPESDVIKAFEVAQKEVAKIVAFQKQIAKEVGKPKTTITLLQPKEELVLEVKKFLADKLDGAVYVTNKKEQHGNLDELKSDLLYHLRESEFSGEDLGVAELLFDEEVDAIVHKNILASERRPDERKLDQVRDLYAEVGTLPRTHGSAVFVRGDTQALAVATIAPPGAEQMIETMEFSGKRRFMLHYNFPSYSVGETGSYRGPGRRDIGHGALAEKALKPLIPLKEDFPYTIRVVSEILSSNGSSSMATVCAGSLALMDAGVPIRKPAAGIAMGLMSDDKGNYKVLTDIQGPEDHYGDMDFKVAGTDAGVNAVQMDVKVQGVTLEILGKTLLQAKAARLHILKTITGVLSAPRPNLSPYAPRVYKIQIDSTRIGELVGPGGKVINGIIAATGVTSIDIEQTGIVYVSAPKEEAAQAALSQINAIFKEYQIGEIVEGVVEKVLEFGAIVDLGAGRSGMIHVSELKNGFVKKVEDVVRLGDRVRAMVIRIEDGKMGLSIKRLEEGAASQKQ</sequence>
<keyword evidence="3" id="KW-0963">Cytoplasm</keyword>
<dbReference type="EC" id="2.7.7.8" evidence="2 9"/>
<dbReference type="GO" id="GO:0003723">
    <property type="term" value="F:RNA binding"/>
    <property type="evidence" value="ECO:0007669"/>
    <property type="project" value="UniProtKB-UniRule"/>
</dbReference>
<dbReference type="InterPro" id="IPR036612">
    <property type="entry name" value="KH_dom_type_1_sf"/>
</dbReference>
<evidence type="ECO:0000259" key="11">
    <source>
        <dbReference type="PROSITE" id="PS50126"/>
    </source>
</evidence>
<evidence type="ECO:0000256" key="3">
    <source>
        <dbReference type="ARBA" id="ARBA00022490"/>
    </source>
</evidence>
<dbReference type="InterPro" id="IPR036345">
    <property type="entry name" value="ExoRNase_PH_dom2_sf"/>
</dbReference>
<evidence type="ECO:0000256" key="10">
    <source>
        <dbReference type="PROSITE-ProRule" id="PRU00117"/>
    </source>
</evidence>
<dbReference type="Pfam" id="PF01138">
    <property type="entry name" value="RNase_PH"/>
    <property type="match status" value="1"/>
</dbReference>
<evidence type="ECO:0000313" key="12">
    <source>
        <dbReference type="EMBL" id="OGY58685.1"/>
    </source>
</evidence>
<dbReference type="CDD" id="cd02393">
    <property type="entry name" value="KH-I_PNPase"/>
    <property type="match status" value="1"/>
</dbReference>
<dbReference type="InterPro" id="IPR004088">
    <property type="entry name" value="KH_dom_type_1"/>
</dbReference>
<dbReference type="PROSITE" id="PS50084">
    <property type="entry name" value="KH_TYPE_1"/>
    <property type="match status" value="1"/>
</dbReference>
<keyword evidence="5" id="KW-0548">Nucleotidyltransferase</keyword>
<dbReference type="InterPro" id="IPR012340">
    <property type="entry name" value="NA-bd_OB-fold"/>
</dbReference>
<dbReference type="InterPro" id="IPR020568">
    <property type="entry name" value="Ribosomal_Su5_D2-typ_SF"/>
</dbReference>
<dbReference type="GO" id="GO:0000175">
    <property type="term" value="F:3'-5'-RNA exonuclease activity"/>
    <property type="evidence" value="ECO:0007669"/>
    <property type="project" value="TreeGrafter"/>
</dbReference>
<keyword evidence="7" id="KW-0460">Magnesium</keyword>
<dbReference type="GO" id="GO:0006402">
    <property type="term" value="P:mRNA catabolic process"/>
    <property type="evidence" value="ECO:0007669"/>
    <property type="project" value="UniProtKB-UniRule"/>
</dbReference>
<dbReference type="SUPFAM" id="SSF46915">
    <property type="entry name" value="Polynucleotide phosphorylase/guanosine pentaphosphate synthase (PNPase/GPSI), domain 3"/>
    <property type="match status" value="1"/>
</dbReference>
<evidence type="ECO:0000256" key="9">
    <source>
        <dbReference type="NCBIfam" id="TIGR03591"/>
    </source>
</evidence>
<dbReference type="PROSITE" id="PS50126">
    <property type="entry name" value="S1"/>
    <property type="match status" value="1"/>
</dbReference>
<dbReference type="PANTHER" id="PTHR11252:SF0">
    <property type="entry name" value="POLYRIBONUCLEOTIDE NUCLEOTIDYLTRANSFERASE 1, MITOCHONDRIAL"/>
    <property type="match status" value="1"/>
</dbReference>
<dbReference type="Gene3D" id="3.30.230.70">
    <property type="entry name" value="GHMP Kinase, N-terminal domain"/>
    <property type="match status" value="2"/>
</dbReference>
<dbReference type="InterPro" id="IPR036456">
    <property type="entry name" value="PNPase_PH_RNA-bd_sf"/>
</dbReference>
<evidence type="ECO:0000256" key="4">
    <source>
        <dbReference type="ARBA" id="ARBA00022679"/>
    </source>
</evidence>
<dbReference type="EMBL" id="MHIX01000037">
    <property type="protein sequence ID" value="OGY58685.1"/>
    <property type="molecule type" value="Genomic_DNA"/>
</dbReference>
<comment type="similarity">
    <text evidence="1">Belongs to the polyribonucleotide nucleotidyltransferase family.</text>
</comment>
<dbReference type="NCBIfam" id="NF008805">
    <property type="entry name" value="PRK11824.1"/>
    <property type="match status" value="1"/>
</dbReference>
<dbReference type="Gene3D" id="2.40.50.140">
    <property type="entry name" value="Nucleic acid-binding proteins"/>
    <property type="match status" value="1"/>
</dbReference>
<evidence type="ECO:0000256" key="5">
    <source>
        <dbReference type="ARBA" id="ARBA00022695"/>
    </source>
</evidence>
<dbReference type="Pfam" id="PF03725">
    <property type="entry name" value="RNase_PH_C"/>
    <property type="match status" value="1"/>
</dbReference>
<dbReference type="InterPro" id="IPR015847">
    <property type="entry name" value="ExoRNase_PH_dom2"/>
</dbReference>
<name>A0A1G1Z214_9BACT</name>
<dbReference type="SUPFAM" id="SSF50249">
    <property type="entry name" value="Nucleic acid-binding proteins"/>
    <property type="match status" value="1"/>
</dbReference>
<accession>A0A1G1Z214</accession>
<dbReference type="InterPro" id="IPR004087">
    <property type="entry name" value="KH_dom"/>
</dbReference>
<dbReference type="STRING" id="1797689.A3F24_00455"/>
<evidence type="ECO:0000256" key="1">
    <source>
        <dbReference type="ARBA" id="ARBA00007404"/>
    </source>
</evidence>
<dbReference type="Gene3D" id="3.30.1370.10">
    <property type="entry name" value="K Homology domain, type 1"/>
    <property type="match status" value="1"/>
</dbReference>
<dbReference type="Pfam" id="PF00575">
    <property type="entry name" value="S1"/>
    <property type="match status" value="1"/>
</dbReference>
<dbReference type="GO" id="GO:0004654">
    <property type="term" value="F:polyribonucleotide nucleotidyltransferase activity"/>
    <property type="evidence" value="ECO:0007669"/>
    <property type="project" value="UniProtKB-UniRule"/>
</dbReference>
<gene>
    <name evidence="12" type="ORF">A3F24_00455</name>
</gene>
<dbReference type="SUPFAM" id="SSF55666">
    <property type="entry name" value="Ribonuclease PH domain 2-like"/>
    <property type="match status" value="2"/>
</dbReference>
<evidence type="ECO:0000256" key="7">
    <source>
        <dbReference type="ARBA" id="ARBA00022842"/>
    </source>
</evidence>
<dbReference type="NCBIfam" id="TIGR03591">
    <property type="entry name" value="polynuc_phos"/>
    <property type="match status" value="1"/>
</dbReference>
<protein>
    <recommendedName>
        <fullName evidence="2 9">Polyribonucleotide nucleotidyltransferase</fullName>
        <ecNumber evidence="2 9">2.7.7.8</ecNumber>
    </recommendedName>
</protein>
<dbReference type="GO" id="GO:0006396">
    <property type="term" value="P:RNA processing"/>
    <property type="evidence" value="ECO:0007669"/>
    <property type="project" value="InterPro"/>
</dbReference>